<evidence type="ECO:0000313" key="3">
    <source>
        <dbReference type="EMBL" id="GAA4088047.1"/>
    </source>
</evidence>
<feature type="chain" id="PRO_5046256922" evidence="1">
    <location>
        <begin position="27"/>
        <end position="208"/>
    </location>
</feature>
<feature type="domain" description="DUF4136" evidence="2">
    <location>
        <begin position="22"/>
        <end position="202"/>
    </location>
</feature>
<dbReference type="EMBL" id="BAABDM010000001">
    <property type="protein sequence ID" value="GAA4088047.1"/>
    <property type="molecule type" value="Genomic_DNA"/>
</dbReference>
<dbReference type="Gene3D" id="3.30.160.670">
    <property type="match status" value="1"/>
</dbReference>
<name>A0ABP7WFI8_9GAMM</name>
<accession>A0ABP7WFI8</accession>
<dbReference type="InterPro" id="IPR025411">
    <property type="entry name" value="DUF4136"/>
</dbReference>
<dbReference type="RefSeq" id="WP_344932685.1">
    <property type="nucleotide sequence ID" value="NZ_BAABDM010000001.1"/>
</dbReference>
<protein>
    <submittedName>
        <fullName evidence="3">DUF4136 domain-containing protein</fullName>
    </submittedName>
</protein>
<gene>
    <name evidence="3" type="ORF">GCM10022414_08580</name>
</gene>
<evidence type="ECO:0000259" key="2">
    <source>
        <dbReference type="Pfam" id="PF13590"/>
    </source>
</evidence>
<evidence type="ECO:0000313" key="4">
    <source>
        <dbReference type="Proteomes" id="UP001500392"/>
    </source>
</evidence>
<feature type="signal peptide" evidence="1">
    <location>
        <begin position="1"/>
        <end position="26"/>
    </location>
</feature>
<proteinExistence type="predicted"/>
<evidence type="ECO:0000256" key="1">
    <source>
        <dbReference type="SAM" id="SignalP"/>
    </source>
</evidence>
<comment type="caution">
    <text evidence="3">The sequence shown here is derived from an EMBL/GenBank/DDBJ whole genome shotgun (WGS) entry which is preliminary data.</text>
</comment>
<organism evidence="3 4">
    <name type="scientific">Zhongshania borealis</name>
    <dbReference type="NCBI Taxonomy" id="889488"/>
    <lineage>
        <taxon>Bacteria</taxon>
        <taxon>Pseudomonadati</taxon>
        <taxon>Pseudomonadota</taxon>
        <taxon>Gammaproteobacteria</taxon>
        <taxon>Cellvibrionales</taxon>
        <taxon>Spongiibacteraceae</taxon>
        <taxon>Zhongshania</taxon>
    </lineage>
</organism>
<dbReference type="Pfam" id="PF13590">
    <property type="entry name" value="DUF4136"/>
    <property type="match status" value="1"/>
</dbReference>
<reference evidence="4" key="1">
    <citation type="journal article" date="2019" name="Int. J. Syst. Evol. Microbiol.">
        <title>The Global Catalogue of Microorganisms (GCM) 10K type strain sequencing project: providing services to taxonomists for standard genome sequencing and annotation.</title>
        <authorList>
            <consortium name="The Broad Institute Genomics Platform"/>
            <consortium name="The Broad Institute Genome Sequencing Center for Infectious Disease"/>
            <person name="Wu L."/>
            <person name="Ma J."/>
        </authorList>
    </citation>
    <scope>NUCLEOTIDE SEQUENCE [LARGE SCALE GENOMIC DNA]</scope>
    <source>
        <strain evidence="4">JCM 17304</strain>
    </source>
</reference>
<dbReference type="PROSITE" id="PS51257">
    <property type="entry name" value="PROKAR_LIPOPROTEIN"/>
    <property type="match status" value="1"/>
</dbReference>
<sequence length="208" mass="22934">MKNSLIVILALLVSACAGIPANSDYAADYDFKGVTTFAWLPQPGIDGAGIAPDLDNDLVRQRVVDAVDSQLAAKGISKALDGIPASVLVTYHLGKEEKVNVSSFGSWYTYFGYYPCYYCGYRPGYRSSFGHGHFGQGGFFDDEISVRRYEESSLIIDIIDAESKKLVWRGTSKRRMPNMETPQERRQYIQESVAAVLLNFPPGADLAP</sequence>
<keyword evidence="4" id="KW-1185">Reference proteome</keyword>
<keyword evidence="1" id="KW-0732">Signal</keyword>
<dbReference type="Proteomes" id="UP001500392">
    <property type="component" value="Unassembled WGS sequence"/>
</dbReference>